<organism evidence="3 4">
    <name type="scientific">Aeribacillus pallidus</name>
    <dbReference type="NCBI Taxonomy" id="33936"/>
    <lineage>
        <taxon>Bacteria</taxon>
        <taxon>Bacillati</taxon>
        <taxon>Bacillota</taxon>
        <taxon>Bacilli</taxon>
        <taxon>Bacillales</taxon>
        <taxon>Bacillaceae</taxon>
        <taxon>Aeribacillus</taxon>
    </lineage>
</organism>
<name>A0A223E4L0_9BACI</name>
<dbReference type="EMBL" id="CP017703">
    <property type="protein sequence ID" value="ASS90131.1"/>
    <property type="molecule type" value="Genomic_DNA"/>
</dbReference>
<dbReference type="AlphaFoldDB" id="A0A223E4L0"/>
<feature type="domain" description="6-hydroxymethylpterin diphosphokinase MptE-like" evidence="2">
    <location>
        <begin position="179"/>
        <end position="342"/>
    </location>
</feature>
<keyword evidence="1" id="KW-0175">Coiled coil</keyword>
<evidence type="ECO:0000259" key="2">
    <source>
        <dbReference type="Pfam" id="PF01973"/>
    </source>
</evidence>
<dbReference type="KEGG" id="apak:AP3564_07725"/>
<dbReference type="RefSeq" id="WP_094245103.1">
    <property type="nucleotide sequence ID" value="NZ_CP017703.1"/>
</dbReference>
<dbReference type="Gene3D" id="3.90.1480.10">
    <property type="entry name" value="Alpha-2,3-sialyltransferase"/>
    <property type="match status" value="1"/>
</dbReference>
<protein>
    <recommendedName>
        <fullName evidence="2">6-hydroxymethylpterin diphosphokinase MptE-like domain-containing protein</fullName>
    </recommendedName>
</protein>
<accession>A0A223E4L0</accession>
<dbReference type="Proteomes" id="UP000214606">
    <property type="component" value="Chromosome"/>
</dbReference>
<reference evidence="3 4" key="1">
    <citation type="submission" date="2016-10" db="EMBL/GenBank/DDBJ databases">
        <title>The whole genome sequencing and assembly of Aeribacillus pallidus KCTC3564 strain.</title>
        <authorList>
            <person name="Lee Y.-J."/>
            <person name="Park M.-K."/>
            <person name="Yi H."/>
            <person name="Bahn Y.-S."/>
            <person name="Kim J.F."/>
            <person name="Lee D.-W."/>
        </authorList>
    </citation>
    <scope>NUCLEOTIDE SEQUENCE [LARGE SCALE GENOMIC DNA]</scope>
    <source>
        <strain evidence="3 4">KCTC3564</strain>
    </source>
</reference>
<dbReference type="InterPro" id="IPR002826">
    <property type="entry name" value="MptE-like"/>
</dbReference>
<dbReference type="PANTHER" id="PTHR41786">
    <property type="entry name" value="MOTILITY ACCESSORY FACTOR MAF"/>
    <property type="match status" value="1"/>
</dbReference>
<evidence type="ECO:0000256" key="1">
    <source>
        <dbReference type="SAM" id="Coils"/>
    </source>
</evidence>
<dbReference type="Pfam" id="PF01973">
    <property type="entry name" value="MptE-like"/>
    <property type="match status" value="1"/>
</dbReference>
<sequence length="562" mass="64119">MKYQIVSQIADDGSKIFLFSDGYKQIPLNSIYSPEKEAQRFIKKMGVVKNHLVIIIGVGNGALIDCLVNSHVYKESAHFIFVEPFKEIALSENTLNLIKNEKKLSFYYVDELTSRVFSQYLSAFISLPTSILIHPNYQKIDPSILKKCLQIINDGIKTRKIMNNTELKFAVDWIIEPLLNYPYIDKAINLKDLKNKYAGERAVLIASGPSLKQNMGTIKKIQSSAYTFSVGSALRAVLTNGITPDFVLSIDAGDINYETHFKDLYYDGTLIFETLSNSNIQRNHKGTLVVSRSLNDNISSLTFPDLHTFQFNSPSVAIFTLQVIAYLGFSEVYLIGQDLALVDGRYYADGIREHEGAKSVKNETEVENNRGEMVGTTHALKIFLESFENVIKTFSNIKIYNLSEFGAKIKGTEFIHPNSIKELPERKAIQLERLHTINAGIGLDNIKEVIHKFEQVLEQMKKAKKSIERLLKIRSISNDDMKKILKSFRKISKEPLIEKVIMSNLTFMFNKIVNKFEYFEDKAKYSNDDLLALTEELKNFYLLVINYIEDVVSDKRITKLIK</sequence>
<proteinExistence type="predicted"/>
<evidence type="ECO:0000313" key="3">
    <source>
        <dbReference type="EMBL" id="ASS90131.1"/>
    </source>
</evidence>
<evidence type="ECO:0000313" key="4">
    <source>
        <dbReference type="Proteomes" id="UP000214606"/>
    </source>
</evidence>
<gene>
    <name evidence="3" type="ORF">AP3564_07725</name>
</gene>
<feature type="coiled-coil region" evidence="1">
    <location>
        <begin position="443"/>
        <end position="473"/>
    </location>
</feature>
<dbReference type="PANTHER" id="PTHR41786:SF1">
    <property type="entry name" value="6-HYDROXYMETHYLPTERIN DIPHOSPHOKINASE MPTE-LIKE DOMAIN-CONTAINING PROTEIN"/>
    <property type="match status" value="1"/>
</dbReference>